<dbReference type="InParanoid" id="G0N9D8"/>
<feature type="compositionally biased region" description="Basic residues" evidence="1">
    <location>
        <begin position="442"/>
        <end position="463"/>
    </location>
</feature>
<feature type="compositionally biased region" description="Acidic residues" evidence="1">
    <location>
        <begin position="76"/>
        <end position="87"/>
    </location>
</feature>
<dbReference type="AlphaFoldDB" id="G0N9D8"/>
<evidence type="ECO:0000256" key="1">
    <source>
        <dbReference type="SAM" id="MobiDB-lite"/>
    </source>
</evidence>
<protein>
    <submittedName>
        <fullName evidence="2">Uncharacterized protein</fullName>
    </submittedName>
</protein>
<name>G0N9D8_CAEBE</name>
<gene>
    <name evidence="2" type="ORF">CAEBREN_26033</name>
</gene>
<proteinExistence type="predicted"/>
<feature type="region of interest" description="Disordered" evidence="1">
    <location>
        <begin position="1"/>
        <end position="119"/>
    </location>
</feature>
<sequence length="463" mass="51239">MGTKKAKESSTSSRRKTTPPILVPVKTTEDSTGPIAFVKEVVVETEPPQRPSHRSPSRSPKRSRSPSPLQSSDSSGGEDEQEDEDQSENPADTTDTLITKANDLHSTEPTDIRSHTLMGPDKAASEFRRNLLNEVLKIAADNEDSNKKFTNVYTPALAKQLSDTLSCLKTSMYNLGTTENSLSKSLGTVASTTEDCYKEASKFTKLLSDTIGGIRSTERLFQQAVRENSDIVKTVGEHSGKLANLQDTLNRIEYTLNAMKDSRPLVANIQDSLHETQHSRAIGNPSALETPHQPTQRAPAQLRPPTEPVCVLCAGPHWAVGCTIFRTSQQRKDRADAINVCRHCARAFEPDAYGKHASCRRIGVQCSFCANKRDRDETLHHIAFCSLLSDEKMNKMELAQSHEHSRKRSFTDDAYPEQDQDSREPLQPPVFNAIPSRGSSYKGKRPRGARRRGSGHHGQRPTA</sequence>
<evidence type="ECO:0000313" key="2">
    <source>
        <dbReference type="EMBL" id="EGT55816.1"/>
    </source>
</evidence>
<accession>G0N9D8</accession>
<feature type="region of interest" description="Disordered" evidence="1">
    <location>
        <begin position="274"/>
        <end position="303"/>
    </location>
</feature>
<keyword evidence="3" id="KW-1185">Reference proteome</keyword>
<reference evidence="3" key="1">
    <citation type="submission" date="2011-07" db="EMBL/GenBank/DDBJ databases">
        <authorList>
            <consortium name="Caenorhabditis brenneri Sequencing and Analysis Consortium"/>
            <person name="Wilson R.K."/>
        </authorList>
    </citation>
    <scope>NUCLEOTIDE SEQUENCE [LARGE SCALE GENOMIC DNA]</scope>
    <source>
        <strain evidence="3">PB2801</strain>
    </source>
</reference>
<dbReference type="OrthoDB" id="5911186at2759"/>
<evidence type="ECO:0000313" key="3">
    <source>
        <dbReference type="Proteomes" id="UP000008068"/>
    </source>
</evidence>
<feature type="region of interest" description="Disordered" evidence="1">
    <location>
        <begin position="397"/>
        <end position="463"/>
    </location>
</feature>
<feature type="compositionally biased region" description="Polar residues" evidence="1">
    <location>
        <begin position="89"/>
        <end position="99"/>
    </location>
</feature>
<dbReference type="Proteomes" id="UP000008068">
    <property type="component" value="Unassembled WGS sequence"/>
</dbReference>
<feature type="compositionally biased region" description="Basic and acidic residues" evidence="1">
    <location>
        <begin position="102"/>
        <end position="114"/>
    </location>
</feature>
<dbReference type="FunCoup" id="G0N9D8">
    <property type="interactions" value="371"/>
</dbReference>
<feature type="compositionally biased region" description="Low complexity" evidence="1">
    <location>
        <begin position="65"/>
        <end position="75"/>
    </location>
</feature>
<feature type="compositionally biased region" description="Basic residues" evidence="1">
    <location>
        <begin position="51"/>
        <end position="64"/>
    </location>
</feature>
<dbReference type="HOGENOM" id="CLU_585579_0_0_1"/>
<organism evidence="3">
    <name type="scientific">Caenorhabditis brenneri</name>
    <name type="common">Nematode worm</name>
    <dbReference type="NCBI Taxonomy" id="135651"/>
    <lineage>
        <taxon>Eukaryota</taxon>
        <taxon>Metazoa</taxon>
        <taxon>Ecdysozoa</taxon>
        <taxon>Nematoda</taxon>
        <taxon>Chromadorea</taxon>
        <taxon>Rhabditida</taxon>
        <taxon>Rhabditina</taxon>
        <taxon>Rhabditomorpha</taxon>
        <taxon>Rhabditoidea</taxon>
        <taxon>Rhabditidae</taxon>
        <taxon>Peloderinae</taxon>
        <taxon>Caenorhabditis</taxon>
    </lineage>
</organism>
<dbReference type="EMBL" id="GL379852">
    <property type="protein sequence ID" value="EGT55816.1"/>
    <property type="molecule type" value="Genomic_DNA"/>
</dbReference>